<keyword evidence="5" id="KW-1185">Reference proteome</keyword>
<gene>
    <name evidence="4" type="ORF">CDAR_517171</name>
</gene>
<comment type="similarity">
    <text evidence="1">Belongs to the type-B carboxylesterase/lipase family.</text>
</comment>
<comment type="caution">
    <text evidence="4">The sequence shown here is derived from an EMBL/GenBank/DDBJ whole genome shotgun (WGS) entry which is preliminary data.</text>
</comment>
<evidence type="ECO:0000259" key="3">
    <source>
        <dbReference type="Pfam" id="PF00135"/>
    </source>
</evidence>
<feature type="domain" description="Carboxylesterase type B" evidence="3">
    <location>
        <begin position="47"/>
        <end position="95"/>
    </location>
</feature>
<protein>
    <submittedName>
        <fullName evidence="4">Neuroligin-2-like</fullName>
    </submittedName>
</protein>
<dbReference type="SUPFAM" id="SSF53474">
    <property type="entry name" value="alpha/beta-Hydrolases"/>
    <property type="match status" value="1"/>
</dbReference>
<reference evidence="4 5" key="1">
    <citation type="submission" date="2021-06" db="EMBL/GenBank/DDBJ databases">
        <title>Caerostris darwini draft genome.</title>
        <authorList>
            <person name="Kono N."/>
            <person name="Arakawa K."/>
        </authorList>
    </citation>
    <scope>NUCLEOTIDE SEQUENCE [LARGE SCALE GENOMIC DNA]</scope>
</reference>
<name>A0AAV4SB93_9ARAC</name>
<accession>A0AAV4SB93</accession>
<dbReference type="PANTHER" id="PTHR43903">
    <property type="entry name" value="NEUROLIGIN"/>
    <property type="match status" value="1"/>
</dbReference>
<dbReference type="InterPro" id="IPR002018">
    <property type="entry name" value="CarbesteraseB"/>
</dbReference>
<keyword evidence="2" id="KW-0325">Glycoprotein</keyword>
<evidence type="ECO:0000313" key="5">
    <source>
        <dbReference type="Proteomes" id="UP001054837"/>
    </source>
</evidence>
<evidence type="ECO:0000256" key="1">
    <source>
        <dbReference type="ARBA" id="ARBA00005964"/>
    </source>
</evidence>
<dbReference type="EMBL" id="BPLQ01007280">
    <property type="protein sequence ID" value="GIY29148.1"/>
    <property type="molecule type" value="Genomic_DNA"/>
</dbReference>
<dbReference type="AlphaFoldDB" id="A0AAV4SB93"/>
<dbReference type="Gene3D" id="3.40.50.1820">
    <property type="entry name" value="alpha/beta hydrolase"/>
    <property type="match status" value="1"/>
</dbReference>
<dbReference type="InterPro" id="IPR029058">
    <property type="entry name" value="AB_hydrolase_fold"/>
</dbReference>
<sequence>MIYFAVHAPLYIPYSQTYASSKCRPTHDKCWRIKVGDKVPTPSPMAIRGASNLPVMVFIHGESYEWNAGNPYDGRALASFGGVIVVTINYRLGILDESTSPVESISLHWSAGLRWYPRLSF</sequence>
<dbReference type="InterPro" id="IPR051093">
    <property type="entry name" value="Neuroligin/BSAL"/>
</dbReference>
<organism evidence="4 5">
    <name type="scientific">Caerostris darwini</name>
    <dbReference type="NCBI Taxonomy" id="1538125"/>
    <lineage>
        <taxon>Eukaryota</taxon>
        <taxon>Metazoa</taxon>
        <taxon>Ecdysozoa</taxon>
        <taxon>Arthropoda</taxon>
        <taxon>Chelicerata</taxon>
        <taxon>Arachnida</taxon>
        <taxon>Araneae</taxon>
        <taxon>Araneomorphae</taxon>
        <taxon>Entelegynae</taxon>
        <taxon>Araneoidea</taxon>
        <taxon>Araneidae</taxon>
        <taxon>Caerostris</taxon>
    </lineage>
</organism>
<evidence type="ECO:0000313" key="4">
    <source>
        <dbReference type="EMBL" id="GIY29148.1"/>
    </source>
</evidence>
<proteinExistence type="inferred from homology"/>
<evidence type="ECO:0000256" key="2">
    <source>
        <dbReference type="ARBA" id="ARBA00023180"/>
    </source>
</evidence>
<dbReference type="Proteomes" id="UP001054837">
    <property type="component" value="Unassembled WGS sequence"/>
</dbReference>
<dbReference type="Pfam" id="PF00135">
    <property type="entry name" value="COesterase"/>
    <property type="match status" value="1"/>
</dbReference>